<gene>
    <name evidence="1" type="ORF">GPUH_LOCUS7648</name>
</gene>
<proteinExistence type="predicted"/>
<sequence length="77" mass="8005">MHTAASLVDVLCDGTTPVFSVRQQWSHPPMSAVSSVMTLSASVLSSSASLQNSAAPSLENSAPSLESDAPLFILIIF</sequence>
<reference evidence="3" key="1">
    <citation type="submission" date="2016-06" db="UniProtKB">
        <authorList>
            <consortium name="WormBaseParasite"/>
        </authorList>
    </citation>
    <scope>IDENTIFICATION</scope>
</reference>
<dbReference type="EMBL" id="UYRT01020299">
    <property type="protein sequence ID" value="VDK59126.1"/>
    <property type="molecule type" value="Genomic_DNA"/>
</dbReference>
<evidence type="ECO:0000313" key="1">
    <source>
        <dbReference type="EMBL" id="VDK59126.1"/>
    </source>
</evidence>
<protein>
    <submittedName>
        <fullName evidence="1 3">Uncharacterized protein</fullName>
    </submittedName>
</protein>
<organism evidence="3">
    <name type="scientific">Gongylonema pulchrum</name>
    <dbReference type="NCBI Taxonomy" id="637853"/>
    <lineage>
        <taxon>Eukaryota</taxon>
        <taxon>Metazoa</taxon>
        <taxon>Ecdysozoa</taxon>
        <taxon>Nematoda</taxon>
        <taxon>Chromadorea</taxon>
        <taxon>Rhabditida</taxon>
        <taxon>Spirurina</taxon>
        <taxon>Spiruromorpha</taxon>
        <taxon>Spiruroidea</taxon>
        <taxon>Gongylonematidae</taxon>
        <taxon>Gongylonema</taxon>
    </lineage>
</organism>
<dbReference type="AlphaFoldDB" id="A0A183DG06"/>
<dbReference type="WBParaSite" id="GPUH_0000765601-mRNA-1">
    <property type="protein sequence ID" value="GPUH_0000765601-mRNA-1"/>
    <property type="gene ID" value="GPUH_0000765601"/>
</dbReference>
<evidence type="ECO:0000313" key="3">
    <source>
        <dbReference type="WBParaSite" id="GPUH_0000765601-mRNA-1"/>
    </source>
</evidence>
<accession>A0A183DG06</accession>
<evidence type="ECO:0000313" key="2">
    <source>
        <dbReference type="Proteomes" id="UP000271098"/>
    </source>
</evidence>
<name>A0A183DG06_9BILA</name>
<keyword evidence="2" id="KW-1185">Reference proteome</keyword>
<dbReference type="Proteomes" id="UP000271098">
    <property type="component" value="Unassembled WGS sequence"/>
</dbReference>
<reference evidence="1 2" key="2">
    <citation type="submission" date="2018-11" db="EMBL/GenBank/DDBJ databases">
        <authorList>
            <consortium name="Pathogen Informatics"/>
        </authorList>
    </citation>
    <scope>NUCLEOTIDE SEQUENCE [LARGE SCALE GENOMIC DNA]</scope>
</reference>